<sequence length="223" mass="23129">MSSGRDEASARGRARVTHGDLLLTLAAAAYIALVAAIELFGLGLSPAELGSSPDTLVRGEVWHLLTSSLLVDGEVPLLQVALLAAVTTAVILRHGPRVWWAAALLGHVGSALLAYAAIGIAITLGNDAADLISDDWDYGVSCVMAAQFGVLFAGAVLRMRRAGRRDPLDLLFVAAACVALAAWLATIDWYGIEHPLAFAIGIAVLGVAERRAGAARTAAPRCA</sequence>
<feature type="transmembrane region" description="Helical" evidence="1">
    <location>
        <begin position="99"/>
        <end position="124"/>
    </location>
</feature>
<evidence type="ECO:0000313" key="3">
    <source>
        <dbReference type="Proteomes" id="UP001284601"/>
    </source>
</evidence>
<feature type="transmembrane region" description="Helical" evidence="1">
    <location>
        <begin position="168"/>
        <end position="186"/>
    </location>
</feature>
<dbReference type="RefSeq" id="WP_318600195.1">
    <property type="nucleotide sequence ID" value="NZ_JAWSTH010000100.1"/>
</dbReference>
<protein>
    <recommendedName>
        <fullName evidence="4">Rhomboid family intramembrane serine protease</fullName>
    </recommendedName>
</protein>
<accession>A0ABU4HWN1</accession>
<feature type="transmembrane region" description="Helical" evidence="1">
    <location>
        <begin position="136"/>
        <end position="156"/>
    </location>
</feature>
<proteinExistence type="predicted"/>
<comment type="caution">
    <text evidence="2">The sequence shown here is derived from an EMBL/GenBank/DDBJ whole genome shotgun (WGS) entry which is preliminary data.</text>
</comment>
<reference evidence="3" key="1">
    <citation type="submission" date="2023-07" db="EMBL/GenBank/DDBJ databases">
        <title>Conexibacter stalactiti sp. nov., isolated from stalactites in a lava cave and emended description of the genus Conexibacter.</title>
        <authorList>
            <person name="Lee S.D."/>
        </authorList>
    </citation>
    <scope>NUCLEOTIDE SEQUENCE [LARGE SCALE GENOMIC DNA]</scope>
    <source>
        <strain evidence="3">KCTC 39840</strain>
    </source>
</reference>
<keyword evidence="1" id="KW-0472">Membrane</keyword>
<keyword evidence="1" id="KW-1133">Transmembrane helix</keyword>
<name>A0ABU4HWN1_9ACTN</name>
<gene>
    <name evidence="2" type="ORF">R7226_25485</name>
</gene>
<organism evidence="2 3">
    <name type="scientific">Conexibacter stalactiti</name>
    <dbReference type="NCBI Taxonomy" id="1940611"/>
    <lineage>
        <taxon>Bacteria</taxon>
        <taxon>Bacillati</taxon>
        <taxon>Actinomycetota</taxon>
        <taxon>Thermoleophilia</taxon>
        <taxon>Solirubrobacterales</taxon>
        <taxon>Conexibacteraceae</taxon>
        <taxon>Conexibacter</taxon>
    </lineage>
</organism>
<evidence type="ECO:0000313" key="2">
    <source>
        <dbReference type="EMBL" id="MDW5597730.1"/>
    </source>
</evidence>
<dbReference type="Proteomes" id="UP001284601">
    <property type="component" value="Unassembled WGS sequence"/>
</dbReference>
<dbReference type="EMBL" id="JAWSTH010000100">
    <property type="protein sequence ID" value="MDW5597730.1"/>
    <property type="molecule type" value="Genomic_DNA"/>
</dbReference>
<feature type="transmembrane region" description="Helical" evidence="1">
    <location>
        <begin position="21"/>
        <end position="44"/>
    </location>
</feature>
<keyword evidence="1" id="KW-0812">Transmembrane</keyword>
<feature type="transmembrane region" description="Helical" evidence="1">
    <location>
        <begin position="192"/>
        <end position="208"/>
    </location>
</feature>
<keyword evidence="3" id="KW-1185">Reference proteome</keyword>
<evidence type="ECO:0008006" key="4">
    <source>
        <dbReference type="Google" id="ProtNLM"/>
    </source>
</evidence>
<feature type="transmembrane region" description="Helical" evidence="1">
    <location>
        <begin position="75"/>
        <end position="92"/>
    </location>
</feature>
<evidence type="ECO:0000256" key="1">
    <source>
        <dbReference type="SAM" id="Phobius"/>
    </source>
</evidence>